<keyword evidence="8" id="KW-0456">Lyase</keyword>
<evidence type="ECO:0000256" key="9">
    <source>
        <dbReference type="ARBA" id="ARBA00025475"/>
    </source>
</evidence>
<evidence type="ECO:0000256" key="13">
    <source>
        <dbReference type="ARBA" id="ARBA00047838"/>
    </source>
</evidence>
<name>A0A9D2BTW4_9FIRM</name>
<dbReference type="GO" id="GO:0000105">
    <property type="term" value="P:L-histidine biosynthetic process"/>
    <property type="evidence" value="ECO:0007669"/>
    <property type="project" value="UniProtKB-KW"/>
</dbReference>
<evidence type="ECO:0000256" key="7">
    <source>
        <dbReference type="ARBA" id="ARBA00023102"/>
    </source>
</evidence>
<evidence type="ECO:0000256" key="5">
    <source>
        <dbReference type="ARBA" id="ARBA00016318"/>
    </source>
</evidence>
<reference evidence="15" key="1">
    <citation type="journal article" date="2021" name="PeerJ">
        <title>Extensive microbial diversity within the chicken gut microbiome revealed by metagenomics and culture.</title>
        <authorList>
            <person name="Gilroy R."/>
            <person name="Ravi A."/>
            <person name="Getino M."/>
            <person name="Pursley I."/>
            <person name="Horton D.L."/>
            <person name="Alikhan N.F."/>
            <person name="Baker D."/>
            <person name="Gharbi K."/>
            <person name="Hall N."/>
            <person name="Watson M."/>
            <person name="Adriaenssens E.M."/>
            <person name="Foster-Nyarko E."/>
            <person name="Jarju S."/>
            <person name="Secka A."/>
            <person name="Antonio M."/>
            <person name="Oren A."/>
            <person name="Chaudhuri R.R."/>
            <person name="La Ragione R."/>
            <person name="Hildebrand F."/>
            <person name="Pallen M.J."/>
        </authorList>
    </citation>
    <scope>NUCLEOTIDE SEQUENCE</scope>
    <source>
        <strain evidence="15">ChiHecec2B26-7398</strain>
    </source>
</reference>
<protein>
    <recommendedName>
        <fullName evidence="5">Imidazole glycerol phosphate synthase subunit HisF</fullName>
        <ecNumber evidence="4">4.3.2.10</ecNumber>
    </recommendedName>
    <alternativeName>
        <fullName evidence="10">IGP synthase cyclase subunit</fullName>
    </alternativeName>
    <alternativeName>
        <fullName evidence="11">IGP synthase subunit HisF</fullName>
    </alternativeName>
    <alternativeName>
        <fullName evidence="12">ImGP synthase subunit HisF</fullName>
    </alternativeName>
</protein>
<evidence type="ECO:0000256" key="11">
    <source>
        <dbReference type="ARBA" id="ARBA00031409"/>
    </source>
</evidence>
<comment type="similarity">
    <text evidence="2 14">Belongs to the HisA/HisF family.</text>
</comment>
<dbReference type="SUPFAM" id="SSF51366">
    <property type="entry name" value="Ribulose-phoshate binding barrel"/>
    <property type="match status" value="1"/>
</dbReference>
<dbReference type="InterPro" id="IPR004651">
    <property type="entry name" value="HisF"/>
</dbReference>
<gene>
    <name evidence="15" type="ORF">H9846_00850</name>
</gene>
<reference evidence="15" key="2">
    <citation type="submission" date="2021-04" db="EMBL/GenBank/DDBJ databases">
        <authorList>
            <person name="Gilroy R."/>
        </authorList>
    </citation>
    <scope>NUCLEOTIDE SEQUENCE</scope>
    <source>
        <strain evidence="15">ChiHecec2B26-7398</strain>
    </source>
</reference>
<dbReference type="GO" id="GO:0016829">
    <property type="term" value="F:lyase activity"/>
    <property type="evidence" value="ECO:0007669"/>
    <property type="project" value="UniProtKB-KW"/>
</dbReference>
<evidence type="ECO:0000256" key="3">
    <source>
        <dbReference type="ARBA" id="ARBA00011152"/>
    </source>
</evidence>
<evidence type="ECO:0000256" key="6">
    <source>
        <dbReference type="ARBA" id="ARBA00022605"/>
    </source>
</evidence>
<accession>A0A9D2BTW4</accession>
<sequence>MSKKIRLIARLDVKDEHLVKGIQYEGLRKLGDPHDFALRYYRQGIDELLYLDTVASLYGRNNLGEILRRATADVFIPLTAGGGLRSVEDVGAVLAAGADKAAVNTAALQRPALITEIARAYGSQCAVVSIQAKRRDPARPEAGWEAYYDNGREHSGRDVLDWARQAQALGAGELLLTSVDCEGFLRGMDQALIAAVAAEAQVPVIAAGGASCAADLAQAAQSGADAVAVGSLLHYNKTDVPVLKNALRAAGVEVRRCDPL</sequence>
<evidence type="ECO:0000256" key="10">
    <source>
        <dbReference type="ARBA" id="ARBA00030264"/>
    </source>
</evidence>
<evidence type="ECO:0000256" key="4">
    <source>
        <dbReference type="ARBA" id="ARBA00012809"/>
    </source>
</evidence>
<dbReference type="InterPro" id="IPR050064">
    <property type="entry name" value="IGPS_HisA/HisF"/>
</dbReference>
<evidence type="ECO:0000313" key="16">
    <source>
        <dbReference type="Proteomes" id="UP000886751"/>
    </source>
</evidence>
<evidence type="ECO:0000256" key="2">
    <source>
        <dbReference type="ARBA" id="ARBA00009667"/>
    </source>
</evidence>
<comment type="function">
    <text evidence="9">IGPS catalyzes the conversion of PRFAR and glutamine to IGP, AICAR and glutamate. The HisF subunit catalyzes the cyclization activity that produces IGP and AICAR from PRFAR using the ammonia provided by the HisH subunit.</text>
</comment>
<proteinExistence type="inferred from homology"/>
<dbReference type="AlphaFoldDB" id="A0A9D2BTW4"/>
<evidence type="ECO:0000256" key="1">
    <source>
        <dbReference type="ARBA" id="ARBA00005091"/>
    </source>
</evidence>
<evidence type="ECO:0000256" key="12">
    <source>
        <dbReference type="ARBA" id="ARBA00032401"/>
    </source>
</evidence>
<dbReference type="InterPro" id="IPR006062">
    <property type="entry name" value="His_biosynth"/>
</dbReference>
<dbReference type="CDD" id="cd04731">
    <property type="entry name" value="HisF"/>
    <property type="match status" value="1"/>
</dbReference>
<dbReference type="PANTHER" id="PTHR21235">
    <property type="entry name" value="IMIDAZOLE GLYCEROL PHOSPHATE SYNTHASE SUBUNIT HISF/H IGP SYNTHASE SUBUNIT HISF/H"/>
    <property type="match status" value="1"/>
</dbReference>
<dbReference type="GO" id="GO:0000107">
    <property type="term" value="F:imidazoleglycerol-phosphate synthase activity"/>
    <property type="evidence" value="ECO:0007669"/>
    <property type="project" value="InterPro"/>
</dbReference>
<dbReference type="Gene3D" id="3.20.20.70">
    <property type="entry name" value="Aldolase class I"/>
    <property type="match status" value="1"/>
</dbReference>
<dbReference type="Proteomes" id="UP000886751">
    <property type="component" value="Unassembled WGS sequence"/>
</dbReference>
<dbReference type="Pfam" id="PF00977">
    <property type="entry name" value="His_biosynth"/>
    <property type="match status" value="1"/>
</dbReference>
<dbReference type="InterPro" id="IPR013785">
    <property type="entry name" value="Aldolase_TIM"/>
</dbReference>
<organism evidence="15 16">
    <name type="scientific">Candidatus Gemmiger excrementipullorum</name>
    <dbReference type="NCBI Taxonomy" id="2838610"/>
    <lineage>
        <taxon>Bacteria</taxon>
        <taxon>Bacillati</taxon>
        <taxon>Bacillota</taxon>
        <taxon>Clostridia</taxon>
        <taxon>Eubacteriales</taxon>
        <taxon>Gemmiger</taxon>
    </lineage>
</organism>
<evidence type="ECO:0000256" key="8">
    <source>
        <dbReference type="ARBA" id="ARBA00023239"/>
    </source>
</evidence>
<dbReference type="PANTHER" id="PTHR21235:SF2">
    <property type="entry name" value="IMIDAZOLE GLYCEROL PHOSPHATE SYNTHASE HISHF"/>
    <property type="match status" value="1"/>
</dbReference>
<dbReference type="EC" id="4.3.2.10" evidence="4"/>
<dbReference type="InterPro" id="IPR011060">
    <property type="entry name" value="RibuloseP-bd_barrel"/>
</dbReference>
<comment type="pathway">
    <text evidence="1">Amino-acid biosynthesis; L-histidine biosynthesis; L-histidine from 5-phospho-alpha-D-ribose 1-diphosphate: step 5/9.</text>
</comment>
<evidence type="ECO:0000313" key="15">
    <source>
        <dbReference type="EMBL" id="HIX93998.1"/>
    </source>
</evidence>
<dbReference type="EMBL" id="DXEI01000020">
    <property type="protein sequence ID" value="HIX93998.1"/>
    <property type="molecule type" value="Genomic_DNA"/>
</dbReference>
<comment type="caution">
    <text evidence="15">The sequence shown here is derived from an EMBL/GenBank/DDBJ whole genome shotgun (WGS) entry which is preliminary data.</text>
</comment>
<evidence type="ECO:0000256" key="14">
    <source>
        <dbReference type="RuleBase" id="RU003657"/>
    </source>
</evidence>
<keyword evidence="7 14" id="KW-0368">Histidine biosynthesis</keyword>
<comment type="subunit">
    <text evidence="3">Heterodimer of HisH and HisF.</text>
</comment>
<comment type="catalytic activity">
    <reaction evidence="13">
        <text>5-[(5-phospho-1-deoxy-D-ribulos-1-ylimino)methylamino]-1-(5-phospho-beta-D-ribosyl)imidazole-4-carboxamide + L-glutamine = D-erythro-1-(imidazol-4-yl)glycerol 3-phosphate + 5-amino-1-(5-phospho-beta-D-ribosyl)imidazole-4-carboxamide + L-glutamate + H(+)</text>
        <dbReference type="Rhea" id="RHEA:24793"/>
        <dbReference type="ChEBI" id="CHEBI:15378"/>
        <dbReference type="ChEBI" id="CHEBI:29985"/>
        <dbReference type="ChEBI" id="CHEBI:58278"/>
        <dbReference type="ChEBI" id="CHEBI:58359"/>
        <dbReference type="ChEBI" id="CHEBI:58475"/>
        <dbReference type="ChEBI" id="CHEBI:58525"/>
        <dbReference type="EC" id="4.3.2.10"/>
    </reaction>
</comment>
<keyword evidence="6 14" id="KW-0028">Amino-acid biosynthesis</keyword>